<feature type="transmembrane region" description="Helical" evidence="1">
    <location>
        <begin position="186"/>
        <end position="205"/>
    </location>
</feature>
<dbReference type="PANTHER" id="PTHR40761">
    <property type="entry name" value="CONSERVED INTEGRAL MEMBRANE ALANINE VALINE AND LEUCINE RICH PROTEIN-RELATED"/>
    <property type="match status" value="1"/>
</dbReference>
<feature type="transmembrane region" description="Helical" evidence="1">
    <location>
        <begin position="249"/>
        <end position="268"/>
    </location>
</feature>
<dbReference type="RefSeq" id="WP_393166114.1">
    <property type="nucleotide sequence ID" value="NZ_JBICRM010000008.1"/>
</dbReference>
<protein>
    <recommendedName>
        <fullName evidence="4">Magnesium transporter NIPA</fullName>
    </recommendedName>
</protein>
<keyword evidence="3" id="KW-1185">Reference proteome</keyword>
<dbReference type="Proteomes" id="UP001603978">
    <property type="component" value="Unassembled WGS sequence"/>
</dbReference>
<sequence>MTWVGLIIALAGALGYALGAALQQYEAVAEGASFRLVRRPRWWIGGIIGFTGACLHAVALSFAPLVAVQPISVATLVFAVPLAAFMYGRKPYRAEILGSLAVAVGLLWLMLLVPQHNVIPRLSNGAALGFVAVIGLIVLITQLIANRVHGPNKALLMSVGAGAVTASVSTFVRVVGGGMQGDWGRLLHWFTIAVPVLLVCAVVLLQRSYAVGYFGIAYAGVQVVDPITSVLAGAILLGEPLPTSPSTAIPALLASALTIGGTITLGRLTPDHSHPAPVKVVPAARPVTATSEVT</sequence>
<reference evidence="2 3" key="1">
    <citation type="submission" date="2024-10" db="EMBL/GenBank/DDBJ databases">
        <authorList>
            <person name="Topkara A.R."/>
            <person name="Saygin H."/>
        </authorList>
    </citation>
    <scope>NUCLEOTIDE SEQUENCE [LARGE SCALE GENOMIC DNA]</scope>
    <source>
        <strain evidence="2 3">M3C6</strain>
    </source>
</reference>
<dbReference type="PANTHER" id="PTHR40761:SF1">
    <property type="entry name" value="CONSERVED INTEGRAL MEMBRANE ALANINE VALINE AND LEUCINE RICH PROTEIN-RELATED"/>
    <property type="match status" value="1"/>
</dbReference>
<gene>
    <name evidence="2" type="ORF">ACFLIM_16410</name>
</gene>
<evidence type="ECO:0000313" key="3">
    <source>
        <dbReference type="Proteomes" id="UP001603978"/>
    </source>
</evidence>
<keyword evidence="1" id="KW-0472">Membrane</keyword>
<feature type="transmembrane region" description="Helical" evidence="1">
    <location>
        <begin position="70"/>
        <end position="88"/>
    </location>
</feature>
<organism evidence="2 3">
    <name type="scientific">Nonomuraea marmarensis</name>
    <dbReference type="NCBI Taxonomy" id="3351344"/>
    <lineage>
        <taxon>Bacteria</taxon>
        <taxon>Bacillati</taxon>
        <taxon>Actinomycetota</taxon>
        <taxon>Actinomycetes</taxon>
        <taxon>Streptosporangiales</taxon>
        <taxon>Streptosporangiaceae</taxon>
        <taxon>Nonomuraea</taxon>
    </lineage>
</organism>
<feature type="transmembrane region" description="Helical" evidence="1">
    <location>
        <begin position="154"/>
        <end position="174"/>
    </location>
</feature>
<dbReference type="SUPFAM" id="SSF103481">
    <property type="entry name" value="Multidrug resistance efflux transporter EmrE"/>
    <property type="match status" value="1"/>
</dbReference>
<feature type="transmembrane region" description="Helical" evidence="1">
    <location>
        <begin position="125"/>
        <end position="148"/>
    </location>
</feature>
<evidence type="ECO:0000256" key="1">
    <source>
        <dbReference type="SAM" id="Phobius"/>
    </source>
</evidence>
<feature type="transmembrane region" description="Helical" evidence="1">
    <location>
        <begin position="43"/>
        <end position="63"/>
    </location>
</feature>
<evidence type="ECO:0008006" key="4">
    <source>
        <dbReference type="Google" id="ProtNLM"/>
    </source>
</evidence>
<feature type="transmembrane region" description="Helical" evidence="1">
    <location>
        <begin position="94"/>
        <end position="113"/>
    </location>
</feature>
<keyword evidence="1" id="KW-0812">Transmembrane</keyword>
<comment type="caution">
    <text evidence="2">The sequence shown here is derived from an EMBL/GenBank/DDBJ whole genome shotgun (WGS) entry which is preliminary data.</text>
</comment>
<dbReference type="EMBL" id="JBICRM010000008">
    <property type="protein sequence ID" value="MFG1704770.1"/>
    <property type="molecule type" value="Genomic_DNA"/>
</dbReference>
<accession>A0ABW7ABM7</accession>
<name>A0ABW7ABM7_9ACTN</name>
<feature type="transmembrane region" description="Helical" evidence="1">
    <location>
        <begin position="211"/>
        <end position="237"/>
    </location>
</feature>
<dbReference type="InterPro" id="IPR037185">
    <property type="entry name" value="EmrE-like"/>
</dbReference>
<keyword evidence="1" id="KW-1133">Transmembrane helix</keyword>
<proteinExistence type="predicted"/>
<evidence type="ECO:0000313" key="2">
    <source>
        <dbReference type="EMBL" id="MFG1704770.1"/>
    </source>
</evidence>